<dbReference type="Pfam" id="PF01145">
    <property type="entry name" value="Band_7"/>
    <property type="match status" value="1"/>
</dbReference>
<comment type="similarity">
    <text evidence="2 6">Belongs to the band 7/mec-2 family. HflK subfamily.</text>
</comment>
<dbReference type="InterPro" id="IPR010201">
    <property type="entry name" value="HflK"/>
</dbReference>
<dbReference type="AlphaFoldDB" id="A0AA51RWB9"/>
<dbReference type="Pfam" id="PF12221">
    <property type="entry name" value="HflK_N"/>
    <property type="match status" value="1"/>
</dbReference>
<dbReference type="Gene3D" id="3.30.479.30">
    <property type="entry name" value="Band 7 domain"/>
    <property type="match status" value="1"/>
</dbReference>
<reference evidence="10 11" key="1">
    <citation type="submission" date="2023-08" db="EMBL/GenBank/DDBJ databases">
        <title>Pleionea litopenaei sp. nov., isolated from stomach of juvenile Litopenaeus vannamei.</title>
        <authorList>
            <person name="Rho A.M."/>
            <person name="Hwang C.Y."/>
        </authorList>
    </citation>
    <scope>NUCLEOTIDE SEQUENCE [LARGE SCALE GENOMIC DNA]</scope>
    <source>
        <strain evidence="10 11">HL-JVS1</strain>
    </source>
</reference>
<evidence type="ECO:0000256" key="3">
    <source>
        <dbReference type="ARBA" id="ARBA00022692"/>
    </source>
</evidence>
<dbReference type="Proteomes" id="UP001239782">
    <property type="component" value="Chromosome"/>
</dbReference>
<sequence>MTWNSPGGNNKDPWGNRNKQNGPPDMDEAIKNLWKKISGGNGNGGNQKPASMKPFVFIGLVVGFVFWVIAGIHTVNEQERGVVLTFGKFRDIVGPGINWVPYGISTLTKVNVNKVDQKRVDGSMLTKDLNIIDVEIGIQYRIDDPKDFLFNLSTPDFTLVQAAESALRQVVGDSQVDDLLTTEKTRIRNELSVELIRILDSYQTGLKIEQVTLEKANPPPALNEVFADVNSAEQDAKKEVQNAEAYRNEELPKATANAEQLRQQADAYKARTLAQANGEVARFAKLLPQYEAAPRVTRDRLYIETLEQILSNSTKVMVDVDGGNNMMYLPLDQIMKKKKEQ</sequence>
<dbReference type="PANTHER" id="PTHR43327:SF2">
    <property type="entry name" value="MODULATOR OF FTSH PROTEASE HFLK"/>
    <property type="match status" value="1"/>
</dbReference>
<feature type="region of interest" description="Disordered" evidence="8">
    <location>
        <begin position="1"/>
        <end position="27"/>
    </location>
</feature>
<dbReference type="GO" id="GO:0008233">
    <property type="term" value="F:peptidase activity"/>
    <property type="evidence" value="ECO:0007669"/>
    <property type="project" value="UniProtKB-KW"/>
</dbReference>
<dbReference type="SUPFAM" id="SSF117892">
    <property type="entry name" value="Band 7/SPFH domain"/>
    <property type="match status" value="1"/>
</dbReference>
<evidence type="ECO:0000256" key="8">
    <source>
        <dbReference type="SAM" id="MobiDB-lite"/>
    </source>
</evidence>
<proteinExistence type="inferred from homology"/>
<evidence type="ECO:0000256" key="2">
    <source>
        <dbReference type="ARBA" id="ARBA00006971"/>
    </source>
</evidence>
<dbReference type="PANTHER" id="PTHR43327">
    <property type="entry name" value="STOMATIN-LIKE PROTEIN 2, MITOCHONDRIAL"/>
    <property type="match status" value="1"/>
</dbReference>
<protein>
    <recommendedName>
        <fullName evidence="6">Protein HflK</fullName>
    </recommendedName>
</protein>
<keyword evidence="5 6" id="KW-0472">Membrane</keyword>
<evidence type="ECO:0000256" key="5">
    <source>
        <dbReference type="ARBA" id="ARBA00023136"/>
    </source>
</evidence>
<dbReference type="KEGG" id="plei:Q9312_08735"/>
<dbReference type="SMART" id="SM00244">
    <property type="entry name" value="PHB"/>
    <property type="match status" value="1"/>
</dbReference>
<evidence type="ECO:0000259" key="9">
    <source>
        <dbReference type="SMART" id="SM00244"/>
    </source>
</evidence>
<dbReference type="RefSeq" id="WP_309204214.1">
    <property type="nucleotide sequence ID" value="NZ_CP133548.1"/>
</dbReference>
<evidence type="ECO:0000313" key="10">
    <source>
        <dbReference type="EMBL" id="WMS88986.1"/>
    </source>
</evidence>
<evidence type="ECO:0000256" key="4">
    <source>
        <dbReference type="ARBA" id="ARBA00022989"/>
    </source>
</evidence>
<dbReference type="GO" id="GO:0006508">
    <property type="term" value="P:proteolysis"/>
    <property type="evidence" value="ECO:0007669"/>
    <property type="project" value="UniProtKB-KW"/>
</dbReference>
<dbReference type="EMBL" id="CP133548">
    <property type="protein sequence ID" value="WMS88986.1"/>
    <property type="molecule type" value="Genomic_DNA"/>
</dbReference>
<accession>A0AA51RWB9</accession>
<keyword evidence="3 6" id="KW-0812">Transmembrane</keyword>
<dbReference type="InterPro" id="IPR050710">
    <property type="entry name" value="Band7/mec-2_domain"/>
</dbReference>
<dbReference type="PRINTS" id="PR00721">
    <property type="entry name" value="STOMATIN"/>
</dbReference>
<dbReference type="GO" id="GO:0016020">
    <property type="term" value="C:membrane"/>
    <property type="evidence" value="ECO:0007669"/>
    <property type="project" value="UniProtKB-SubCell"/>
</dbReference>
<gene>
    <name evidence="10" type="primary">hflK</name>
    <name evidence="10" type="ORF">Q9312_08735</name>
</gene>
<keyword evidence="10" id="KW-0645">Protease</keyword>
<evidence type="ECO:0000256" key="6">
    <source>
        <dbReference type="RuleBase" id="RU364113"/>
    </source>
</evidence>
<evidence type="ECO:0000256" key="7">
    <source>
        <dbReference type="SAM" id="Coils"/>
    </source>
</evidence>
<keyword evidence="10" id="KW-0378">Hydrolase</keyword>
<name>A0AA51RWB9_9GAMM</name>
<organism evidence="10 11">
    <name type="scientific">Pleionea litopenaei</name>
    <dbReference type="NCBI Taxonomy" id="3070815"/>
    <lineage>
        <taxon>Bacteria</taxon>
        <taxon>Pseudomonadati</taxon>
        <taxon>Pseudomonadota</taxon>
        <taxon>Gammaproteobacteria</taxon>
        <taxon>Oceanospirillales</taxon>
        <taxon>Pleioneaceae</taxon>
        <taxon>Pleionea</taxon>
    </lineage>
</organism>
<feature type="domain" description="Band 7" evidence="9">
    <location>
        <begin position="70"/>
        <end position="230"/>
    </location>
</feature>
<evidence type="ECO:0000313" key="11">
    <source>
        <dbReference type="Proteomes" id="UP001239782"/>
    </source>
</evidence>
<evidence type="ECO:0000256" key="1">
    <source>
        <dbReference type="ARBA" id="ARBA00004167"/>
    </source>
</evidence>
<dbReference type="CDD" id="cd03404">
    <property type="entry name" value="SPFH_HflK"/>
    <property type="match status" value="1"/>
</dbReference>
<comment type="subcellular location">
    <subcellularLocation>
        <location evidence="1">Membrane</location>
        <topology evidence="1">Single-pass membrane protein</topology>
    </subcellularLocation>
</comment>
<feature type="coiled-coil region" evidence="7">
    <location>
        <begin position="229"/>
        <end position="271"/>
    </location>
</feature>
<comment type="function">
    <text evidence="6">HflC and HflK could encode or regulate a protease.</text>
</comment>
<keyword evidence="11" id="KW-1185">Reference proteome</keyword>
<keyword evidence="4 6" id="KW-1133">Transmembrane helix</keyword>
<dbReference type="NCBIfam" id="TIGR01933">
    <property type="entry name" value="hflK"/>
    <property type="match status" value="1"/>
</dbReference>
<feature type="transmembrane region" description="Helical" evidence="6">
    <location>
        <begin position="55"/>
        <end position="75"/>
    </location>
</feature>
<dbReference type="InterPro" id="IPR001107">
    <property type="entry name" value="Band_7"/>
</dbReference>
<dbReference type="InterPro" id="IPR036013">
    <property type="entry name" value="Band_7/SPFH_dom_sf"/>
</dbReference>
<dbReference type="InterPro" id="IPR001972">
    <property type="entry name" value="Stomatin_HflK_fam"/>
</dbReference>
<dbReference type="InterPro" id="IPR020980">
    <property type="entry name" value="Membrane_HflK_N"/>
</dbReference>
<comment type="subunit">
    <text evidence="6">HflC and HflK may interact to form a multimeric complex.</text>
</comment>
<keyword evidence="7" id="KW-0175">Coiled coil</keyword>